<feature type="binding site" evidence="8">
    <location>
        <position position="8"/>
    </location>
    <ligand>
        <name>Mg(2+)</name>
        <dbReference type="ChEBI" id="CHEBI:18420"/>
    </ligand>
</feature>
<evidence type="ECO:0000256" key="4">
    <source>
        <dbReference type="ARBA" id="ARBA00022832"/>
    </source>
</evidence>
<dbReference type="Gene3D" id="3.90.470.20">
    <property type="entry name" value="4'-phosphopantetheinyl transferase domain"/>
    <property type="match status" value="1"/>
</dbReference>
<reference evidence="11 17" key="2">
    <citation type="journal article" date="2019" name="Nat. Med.">
        <title>A library of human gut bacterial isolates paired with longitudinal multiomics data enables mechanistic microbiome research.</title>
        <authorList>
            <person name="Poyet M."/>
            <person name="Groussin M."/>
            <person name="Gibbons S.M."/>
            <person name="Avila-Pacheco J."/>
            <person name="Jiang X."/>
            <person name="Kearney S.M."/>
            <person name="Perrotta A.R."/>
            <person name="Berdy B."/>
            <person name="Zhao S."/>
            <person name="Lieberman T.D."/>
            <person name="Swanson P.K."/>
            <person name="Smith M."/>
            <person name="Roesemann S."/>
            <person name="Alexander J.E."/>
            <person name="Rich S.A."/>
            <person name="Livny J."/>
            <person name="Vlamakis H."/>
            <person name="Clish C."/>
            <person name="Bullock K."/>
            <person name="Deik A."/>
            <person name="Scott J."/>
            <person name="Pierce K.A."/>
            <person name="Xavier R.J."/>
            <person name="Alm E.J."/>
        </authorList>
    </citation>
    <scope>NUCLEOTIDE SEQUENCE [LARGE SCALE GENOMIC DNA]</scope>
    <source>
        <strain evidence="11 17">BIOML-A18</strain>
    </source>
</reference>
<evidence type="ECO:0000313" key="17">
    <source>
        <dbReference type="Proteomes" id="UP000430295"/>
    </source>
</evidence>
<dbReference type="AlphaFoldDB" id="A0A0F3H6C0"/>
<comment type="similarity">
    <text evidence="8">Belongs to the P-Pant transferase superfamily. AcpS family.</text>
</comment>
<gene>
    <name evidence="8 10" type="primary">acpS</name>
    <name evidence="12" type="ORF">DW820_03945</name>
    <name evidence="13" type="ORF">DWZ19_02055</name>
    <name evidence="11" type="ORF">GMC75_00860</name>
    <name evidence="10" type="ORF">PNV36_09570</name>
    <name evidence="14" type="ORF">RDV49_04235</name>
</gene>
<keyword evidence="7 8" id="KW-0275">Fatty acid biosynthesis</keyword>
<keyword evidence="8" id="KW-0963">Cytoplasm</keyword>
<keyword evidence="4 8" id="KW-0276">Fatty acid metabolism</keyword>
<feature type="domain" description="4'-phosphopantetheinyl transferase" evidence="9">
    <location>
        <begin position="6"/>
        <end position="95"/>
    </location>
</feature>
<comment type="function">
    <text evidence="8">Transfers the 4'-phosphopantetheine moiety from coenzyme A to a Ser of acyl-carrier-protein.</text>
</comment>
<dbReference type="EC" id="2.7.8.7" evidence="8"/>
<dbReference type="EMBL" id="JAQMJV010000020">
    <property type="protein sequence ID" value="MDB8620638.1"/>
    <property type="molecule type" value="Genomic_DNA"/>
</dbReference>
<evidence type="ECO:0000313" key="16">
    <source>
        <dbReference type="Proteomes" id="UP000285773"/>
    </source>
</evidence>
<dbReference type="GO" id="GO:0000287">
    <property type="term" value="F:magnesium ion binding"/>
    <property type="evidence" value="ECO:0007669"/>
    <property type="project" value="UniProtKB-UniRule"/>
</dbReference>
<evidence type="ECO:0000313" key="11">
    <source>
        <dbReference type="EMBL" id="MTR40271.1"/>
    </source>
</evidence>
<keyword evidence="3 8" id="KW-0479">Metal-binding</keyword>
<protein>
    <recommendedName>
        <fullName evidence="8">Holo-[acyl-carrier-protein] synthase</fullName>
        <shortName evidence="8">Holo-ACP synthase</shortName>
        <ecNumber evidence="8">2.7.8.7</ecNumber>
    </recommendedName>
    <alternativeName>
        <fullName evidence="8">4'-phosphopantetheinyl transferase AcpS</fullName>
    </alternativeName>
</protein>
<evidence type="ECO:0000256" key="3">
    <source>
        <dbReference type="ARBA" id="ARBA00022723"/>
    </source>
</evidence>
<comment type="subcellular location">
    <subcellularLocation>
        <location evidence="8">Cytoplasm</location>
    </subcellularLocation>
</comment>
<dbReference type="SUPFAM" id="SSF56214">
    <property type="entry name" value="4'-phosphopantetheinyl transferase"/>
    <property type="match status" value="1"/>
</dbReference>
<evidence type="ECO:0000259" key="9">
    <source>
        <dbReference type="Pfam" id="PF01648"/>
    </source>
</evidence>
<dbReference type="InterPro" id="IPR004568">
    <property type="entry name" value="Ppantetheine-prot_Trfase_dom"/>
</dbReference>
<evidence type="ECO:0000313" key="13">
    <source>
        <dbReference type="EMBL" id="RHN27255.1"/>
    </source>
</evidence>
<dbReference type="EMBL" id="WMYS01000001">
    <property type="protein sequence ID" value="MTR40271.1"/>
    <property type="molecule type" value="Genomic_DNA"/>
</dbReference>
<accession>A0A0F3H6C0</accession>
<evidence type="ECO:0000256" key="8">
    <source>
        <dbReference type="HAMAP-Rule" id="MF_00101"/>
    </source>
</evidence>
<dbReference type="EMBL" id="QRQU01000001">
    <property type="protein sequence ID" value="RHN27255.1"/>
    <property type="molecule type" value="Genomic_DNA"/>
</dbReference>
<dbReference type="Proteomes" id="UP001248323">
    <property type="component" value="Chromosome"/>
</dbReference>
<dbReference type="NCBIfam" id="TIGR00556">
    <property type="entry name" value="pantethn_trn"/>
    <property type="match status" value="1"/>
</dbReference>
<proteinExistence type="inferred from homology"/>
<reference evidence="15 16" key="1">
    <citation type="submission" date="2018-08" db="EMBL/GenBank/DDBJ databases">
        <title>A genome reference for cultivated species of the human gut microbiota.</title>
        <authorList>
            <person name="Zou Y."/>
            <person name="Xue W."/>
            <person name="Luo G."/>
        </authorList>
    </citation>
    <scope>NUCLEOTIDE SEQUENCE [LARGE SCALE GENOMIC DNA]</scope>
    <source>
        <strain evidence="13 15">AF30-12BH</strain>
        <strain evidence="12 16">AM33-3BH</strain>
    </source>
</reference>
<comment type="catalytic activity">
    <reaction evidence="8">
        <text>apo-[ACP] + CoA = holo-[ACP] + adenosine 3',5'-bisphosphate + H(+)</text>
        <dbReference type="Rhea" id="RHEA:12068"/>
        <dbReference type="Rhea" id="RHEA-COMP:9685"/>
        <dbReference type="Rhea" id="RHEA-COMP:9690"/>
        <dbReference type="ChEBI" id="CHEBI:15378"/>
        <dbReference type="ChEBI" id="CHEBI:29999"/>
        <dbReference type="ChEBI" id="CHEBI:57287"/>
        <dbReference type="ChEBI" id="CHEBI:58343"/>
        <dbReference type="ChEBI" id="CHEBI:64479"/>
        <dbReference type="EC" id="2.7.8.7"/>
    </reaction>
</comment>
<keyword evidence="2 8" id="KW-0808">Transferase</keyword>
<evidence type="ECO:0000256" key="5">
    <source>
        <dbReference type="ARBA" id="ARBA00022842"/>
    </source>
</evidence>
<sequence>MIKGHGIDIESIAAIEKAYQKNTRFAEKVLTEAERERFEELSGKRKMEYLTGRWSAKEAFSKAMGTGIGPVGFQDLEILNDAHGAPYFSKSPFSGKVWISISHKGDLVSTSVILEEENESK</sequence>
<evidence type="ECO:0000313" key="10">
    <source>
        <dbReference type="EMBL" id="MDB8620638.1"/>
    </source>
</evidence>
<evidence type="ECO:0000256" key="6">
    <source>
        <dbReference type="ARBA" id="ARBA00023098"/>
    </source>
</evidence>
<dbReference type="InterPro" id="IPR037143">
    <property type="entry name" value="4-PPantetheinyl_Trfase_dom_sf"/>
</dbReference>
<dbReference type="GO" id="GO:0005737">
    <property type="term" value="C:cytoplasm"/>
    <property type="evidence" value="ECO:0007669"/>
    <property type="project" value="UniProtKB-SubCell"/>
</dbReference>
<dbReference type="EMBL" id="CP133988">
    <property type="protein sequence ID" value="WNB84044.1"/>
    <property type="molecule type" value="Genomic_DNA"/>
</dbReference>
<dbReference type="Pfam" id="PF01648">
    <property type="entry name" value="ACPS"/>
    <property type="match status" value="1"/>
</dbReference>
<dbReference type="Proteomes" id="UP000430295">
    <property type="component" value="Unassembled WGS sequence"/>
</dbReference>
<keyword evidence="6 8" id="KW-0443">Lipid metabolism</keyword>
<dbReference type="RefSeq" id="WP_003005615.1">
    <property type="nucleotide sequence ID" value="NZ_CABJDC010000001.1"/>
</dbReference>
<dbReference type="GO" id="GO:0006633">
    <property type="term" value="P:fatty acid biosynthetic process"/>
    <property type="evidence" value="ECO:0007669"/>
    <property type="project" value="UniProtKB-UniRule"/>
</dbReference>
<evidence type="ECO:0000313" key="15">
    <source>
        <dbReference type="Proteomes" id="UP000285725"/>
    </source>
</evidence>
<keyword evidence="5 8" id="KW-0460">Magnesium</keyword>
<evidence type="ECO:0000313" key="12">
    <source>
        <dbReference type="EMBL" id="RHC96285.1"/>
    </source>
</evidence>
<evidence type="ECO:0000256" key="2">
    <source>
        <dbReference type="ARBA" id="ARBA00022679"/>
    </source>
</evidence>
<evidence type="ECO:0000256" key="7">
    <source>
        <dbReference type="ARBA" id="ARBA00023160"/>
    </source>
</evidence>
<dbReference type="Proteomes" id="UP001212685">
    <property type="component" value="Unassembled WGS sequence"/>
</dbReference>
<dbReference type="GO" id="GO:0008897">
    <property type="term" value="F:holo-[acyl-carrier-protein] synthase activity"/>
    <property type="evidence" value="ECO:0007669"/>
    <property type="project" value="UniProtKB-UniRule"/>
</dbReference>
<dbReference type="Proteomes" id="UP000285725">
    <property type="component" value="Unassembled WGS sequence"/>
</dbReference>
<evidence type="ECO:0000313" key="14">
    <source>
        <dbReference type="EMBL" id="WNB84044.1"/>
    </source>
</evidence>
<comment type="cofactor">
    <cofactor evidence="8">
        <name>Mg(2+)</name>
        <dbReference type="ChEBI" id="CHEBI:18420"/>
    </cofactor>
</comment>
<reference evidence="10" key="3">
    <citation type="submission" date="2023-01" db="EMBL/GenBank/DDBJ databases">
        <title>Human gut microbiome strain richness.</title>
        <authorList>
            <person name="Chen-Liaw A."/>
        </authorList>
    </citation>
    <scope>NUCLEOTIDE SEQUENCE</scope>
    <source>
        <strain evidence="10">1001262st2_G8_1001262B_160229</strain>
    </source>
</reference>
<dbReference type="InterPro" id="IPR002582">
    <property type="entry name" value="ACPS"/>
</dbReference>
<name>A0A0F3H6C0_STRPA</name>
<organism evidence="12 16">
    <name type="scientific">Streptococcus parasanguinis</name>
    <dbReference type="NCBI Taxonomy" id="1318"/>
    <lineage>
        <taxon>Bacteria</taxon>
        <taxon>Bacillati</taxon>
        <taxon>Bacillota</taxon>
        <taxon>Bacilli</taxon>
        <taxon>Lactobacillales</taxon>
        <taxon>Streptococcaceae</taxon>
        <taxon>Streptococcus</taxon>
    </lineage>
</organism>
<dbReference type="EMBL" id="QSIO01000001">
    <property type="protein sequence ID" value="RHC96285.1"/>
    <property type="molecule type" value="Genomic_DNA"/>
</dbReference>
<reference evidence="14" key="4">
    <citation type="submission" date="2023-09" db="EMBL/GenBank/DDBJ databases">
        <title>Streptococcus_parasanguinius_hifiasm_complete_genome_Zymo_Research_ D6332.</title>
        <authorList>
            <person name="Damerum A."/>
        </authorList>
    </citation>
    <scope>NUCLEOTIDE SEQUENCE</scope>
    <source>
        <strain evidence="14">B-1756</strain>
    </source>
</reference>
<keyword evidence="1 8" id="KW-0444">Lipid biosynthesis</keyword>
<dbReference type="HAMAP" id="MF_00101">
    <property type="entry name" value="AcpS"/>
    <property type="match status" value="1"/>
</dbReference>
<dbReference type="NCBIfam" id="TIGR00516">
    <property type="entry name" value="acpS"/>
    <property type="match status" value="1"/>
</dbReference>
<evidence type="ECO:0000256" key="1">
    <source>
        <dbReference type="ARBA" id="ARBA00022516"/>
    </source>
</evidence>
<feature type="binding site" evidence="8">
    <location>
        <position position="58"/>
    </location>
    <ligand>
        <name>Mg(2+)</name>
        <dbReference type="ChEBI" id="CHEBI:18420"/>
    </ligand>
</feature>
<dbReference type="InterPro" id="IPR008278">
    <property type="entry name" value="4-PPantetheinyl_Trfase_dom"/>
</dbReference>
<dbReference type="Proteomes" id="UP000285773">
    <property type="component" value="Unassembled WGS sequence"/>
</dbReference>